<organism evidence="1 2">
    <name type="scientific">Amycolatopsis bartoniae</name>
    <dbReference type="NCBI Taxonomy" id="941986"/>
    <lineage>
        <taxon>Bacteria</taxon>
        <taxon>Bacillati</taxon>
        <taxon>Actinomycetota</taxon>
        <taxon>Actinomycetes</taxon>
        <taxon>Pseudonocardiales</taxon>
        <taxon>Pseudonocardiaceae</taxon>
        <taxon>Amycolatopsis</taxon>
    </lineage>
</organism>
<sequence>MRWFPGAQELVAQARAEMPQKNDLCGAFVTLVALRAHGVPVRDQDEAAVAAEVRLSPDREPTWPPGEKSRDDYRVSLPLAADPAAAGTTPTGVAKAVEALSQGRLRAVPASGNWAAAAVGALLESLHGLDRVAVVANVDTAEFGAHDTPRRAFDDYLEGGLPPFWVSRWHVGHFVLLGGTRNGPGGTVVSVVDTYPSLGDQGVHLQLLDRLVPALRRERLATPGGLLLVVRDGERAAAEGLVRSAGLTTELWA</sequence>
<dbReference type="InterPro" id="IPR049252">
    <property type="entry name" value="DUF6885"/>
</dbReference>
<comment type="caution">
    <text evidence="1">The sequence shown here is derived from an EMBL/GenBank/DDBJ whole genome shotgun (WGS) entry which is preliminary data.</text>
</comment>
<reference evidence="1" key="2">
    <citation type="submission" date="2020-09" db="EMBL/GenBank/DDBJ databases">
        <authorList>
            <person name="Sun Q."/>
            <person name="Zhou Y."/>
        </authorList>
    </citation>
    <scope>NUCLEOTIDE SEQUENCE</scope>
    <source>
        <strain evidence="1">CGMCC 4.7679</strain>
    </source>
</reference>
<accession>A0A8H9IYA1</accession>
<dbReference type="Proteomes" id="UP000658656">
    <property type="component" value="Unassembled WGS sequence"/>
</dbReference>
<dbReference type="OrthoDB" id="3618129at2"/>
<name>A0A8H9IYA1_9PSEU</name>
<keyword evidence="2" id="KW-1185">Reference proteome</keyword>
<dbReference type="EMBL" id="BNAV01000006">
    <property type="protein sequence ID" value="GHF64826.1"/>
    <property type="molecule type" value="Genomic_DNA"/>
</dbReference>
<dbReference type="Pfam" id="PF21819">
    <property type="entry name" value="DUF6885"/>
    <property type="match status" value="1"/>
</dbReference>
<evidence type="ECO:0000313" key="1">
    <source>
        <dbReference type="EMBL" id="GHF64826.1"/>
    </source>
</evidence>
<reference evidence="1" key="1">
    <citation type="journal article" date="2014" name="Int. J. Syst. Evol. Microbiol.">
        <title>Complete genome sequence of Corynebacterium casei LMG S-19264T (=DSM 44701T), isolated from a smear-ripened cheese.</title>
        <authorList>
            <consortium name="US DOE Joint Genome Institute (JGI-PGF)"/>
            <person name="Walter F."/>
            <person name="Albersmeier A."/>
            <person name="Kalinowski J."/>
            <person name="Ruckert C."/>
        </authorList>
    </citation>
    <scope>NUCLEOTIDE SEQUENCE</scope>
    <source>
        <strain evidence="1">CGMCC 4.7679</strain>
    </source>
</reference>
<evidence type="ECO:0000313" key="2">
    <source>
        <dbReference type="Proteomes" id="UP000658656"/>
    </source>
</evidence>
<protein>
    <submittedName>
        <fullName evidence="1">Uncharacterized protein</fullName>
    </submittedName>
</protein>
<proteinExistence type="predicted"/>
<dbReference type="RefSeq" id="WP_145936305.1">
    <property type="nucleotide sequence ID" value="NZ_BNAV01000006.1"/>
</dbReference>
<gene>
    <name evidence="1" type="ORF">GCM10017566_42940</name>
</gene>
<dbReference type="AlphaFoldDB" id="A0A8H9IYA1"/>